<dbReference type="Gene3D" id="3.30.420.40">
    <property type="match status" value="1"/>
</dbReference>
<feature type="domain" description="Gcp-like" evidence="1">
    <location>
        <begin position="35"/>
        <end position="103"/>
    </location>
</feature>
<protein>
    <recommendedName>
        <fullName evidence="1">Gcp-like domain-containing protein</fullName>
    </recommendedName>
</protein>
<dbReference type="GO" id="GO:0002949">
    <property type="term" value="P:tRNA threonylcarbamoyladenosine modification"/>
    <property type="evidence" value="ECO:0007669"/>
    <property type="project" value="InterPro"/>
</dbReference>
<evidence type="ECO:0000313" key="2">
    <source>
        <dbReference type="EMBL" id="SVD52229.1"/>
    </source>
</evidence>
<dbReference type="InterPro" id="IPR000905">
    <property type="entry name" value="Gcp-like_dom"/>
</dbReference>
<accession>A0A382W0G8</accession>
<dbReference type="InterPro" id="IPR022496">
    <property type="entry name" value="T6A_TsaB"/>
</dbReference>
<dbReference type="SUPFAM" id="SSF53067">
    <property type="entry name" value="Actin-like ATPase domain"/>
    <property type="match status" value="1"/>
</dbReference>
<dbReference type="PANTHER" id="PTHR11735:SF11">
    <property type="entry name" value="TRNA THREONYLCARBAMOYLADENOSINE BIOSYNTHESIS PROTEIN TSAB"/>
    <property type="match status" value="1"/>
</dbReference>
<gene>
    <name evidence="2" type="ORF">METZ01_LOCUS405083</name>
</gene>
<organism evidence="2">
    <name type="scientific">marine metagenome</name>
    <dbReference type="NCBI Taxonomy" id="408172"/>
    <lineage>
        <taxon>unclassified sequences</taxon>
        <taxon>metagenomes</taxon>
        <taxon>ecological metagenomes</taxon>
    </lineage>
</organism>
<dbReference type="NCBIfam" id="TIGR03725">
    <property type="entry name" value="T6A_YeaZ"/>
    <property type="match status" value="1"/>
</dbReference>
<feature type="non-terminal residue" evidence="2">
    <location>
        <position position="108"/>
    </location>
</feature>
<reference evidence="2" key="1">
    <citation type="submission" date="2018-05" db="EMBL/GenBank/DDBJ databases">
        <authorList>
            <person name="Lanie J.A."/>
            <person name="Ng W.-L."/>
            <person name="Kazmierczak K.M."/>
            <person name="Andrzejewski T.M."/>
            <person name="Davidsen T.M."/>
            <person name="Wayne K.J."/>
            <person name="Tettelin H."/>
            <person name="Glass J.I."/>
            <person name="Rusch D."/>
            <person name="Podicherti R."/>
            <person name="Tsui H.-C.T."/>
            <person name="Winkler M.E."/>
        </authorList>
    </citation>
    <scope>NUCLEOTIDE SEQUENCE</scope>
</reference>
<dbReference type="GO" id="GO:0005829">
    <property type="term" value="C:cytosol"/>
    <property type="evidence" value="ECO:0007669"/>
    <property type="project" value="TreeGrafter"/>
</dbReference>
<dbReference type="Pfam" id="PF00814">
    <property type="entry name" value="TsaD"/>
    <property type="match status" value="1"/>
</dbReference>
<name>A0A382W0G8_9ZZZZ</name>
<dbReference type="AlphaFoldDB" id="A0A382W0G8"/>
<dbReference type="InterPro" id="IPR043129">
    <property type="entry name" value="ATPase_NBD"/>
</dbReference>
<proteinExistence type="predicted"/>
<evidence type="ECO:0000259" key="1">
    <source>
        <dbReference type="Pfam" id="PF00814"/>
    </source>
</evidence>
<dbReference type="PANTHER" id="PTHR11735">
    <property type="entry name" value="TRNA N6-ADENOSINE THREONYLCARBAMOYLTRANSFERASE"/>
    <property type="match status" value="1"/>
</dbReference>
<sequence length="108" mass="11296">MGVILAMDTATPAGSVALLECNRIVTSRYFDVGVQHSQHLAAEIAEILHMADMRPDQLEAVAVTDGPGSFTGLRIGLSTAKGLCLATGAPLVTVSTLESLAARLPYCR</sequence>
<dbReference type="EMBL" id="UINC01156038">
    <property type="protein sequence ID" value="SVD52229.1"/>
    <property type="molecule type" value="Genomic_DNA"/>
</dbReference>